<gene>
    <name evidence="2" type="ORF">LTRI10_LOCUS49759</name>
</gene>
<evidence type="ECO:0000259" key="1">
    <source>
        <dbReference type="Pfam" id="PF13456"/>
    </source>
</evidence>
<dbReference type="EMBL" id="OZ034822">
    <property type="protein sequence ID" value="CAL1410328.1"/>
    <property type="molecule type" value="Genomic_DNA"/>
</dbReference>
<reference evidence="2 3" key="1">
    <citation type="submission" date="2024-04" db="EMBL/GenBank/DDBJ databases">
        <authorList>
            <person name="Fracassetti M."/>
        </authorList>
    </citation>
    <scope>NUCLEOTIDE SEQUENCE [LARGE SCALE GENOMIC DNA]</scope>
</reference>
<name>A0AAV2GHZ7_9ROSI</name>
<dbReference type="Pfam" id="PF13456">
    <property type="entry name" value="RVT_3"/>
    <property type="match status" value="1"/>
</dbReference>
<evidence type="ECO:0000313" key="3">
    <source>
        <dbReference type="Proteomes" id="UP001497516"/>
    </source>
</evidence>
<protein>
    <recommendedName>
        <fullName evidence="1">RNase H type-1 domain-containing protein</fullName>
    </recommendedName>
</protein>
<sequence>MISWQRWAHVWAALNTDGSVIGVQGVTATCGIVRDSNGRFFRAFAANLGGGSITHAKLAGIVYEFQVASDAGLRQVIL</sequence>
<feature type="domain" description="RNase H type-1" evidence="1">
    <location>
        <begin position="15"/>
        <end position="77"/>
    </location>
</feature>
<organism evidence="2 3">
    <name type="scientific">Linum trigynum</name>
    <dbReference type="NCBI Taxonomy" id="586398"/>
    <lineage>
        <taxon>Eukaryota</taxon>
        <taxon>Viridiplantae</taxon>
        <taxon>Streptophyta</taxon>
        <taxon>Embryophyta</taxon>
        <taxon>Tracheophyta</taxon>
        <taxon>Spermatophyta</taxon>
        <taxon>Magnoliopsida</taxon>
        <taxon>eudicotyledons</taxon>
        <taxon>Gunneridae</taxon>
        <taxon>Pentapetalae</taxon>
        <taxon>rosids</taxon>
        <taxon>fabids</taxon>
        <taxon>Malpighiales</taxon>
        <taxon>Linaceae</taxon>
        <taxon>Linum</taxon>
    </lineage>
</organism>
<dbReference type="PANTHER" id="PTHR47723:SF19">
    <property type="entry name" value="POLYNUCLEOTIDYL TRANSFERASE, RIBONUCLEASE H-LIKE SUPERFAMILY PROTEIN"/>
    <property type="match status" value="1"/>
</dbReference>
<dbReference type="Proteomes" id="UP001497516">
    <property type="component" value="Chromosome 9"/>
</dbReference>
<dbReference type="InterPro" id="IPR044730">
    <property type="entry name" value="RNase_H-like_dom_plant"/>
</dbReference>
<dbReference type="GO" id="GO:0003676">
    <property type="term" value="F:nucleic acid binding"/>
    <property type="evidence" value="ECO:0007669"/>
    <property type="project" value="InterPro"/>
</dbReference>
<accession>A0AAV2GHZ7</accession>
<dbReference type="InterPro" id="IPR002156">
    <property type="entry name" value="RNaseH_domain"/>
</dbReference>
<evidence type="ECO:0000313" key="2">
    <source>
        <dbReference type="EMBL" id="CAL1410328.1"/>
    </source>
</evidence>
<proteinExistence type="predicted"/>
<dbReference type="InterPro" id="IPR053151">
    <property type="entry name" value="RNase_H-like"/>
</dbReference>
<dbReference type="AlphaFoldDB" id="A0AAV2GHZ7"/>
<keyword evidence="3" id="KW-1185">Reference proteome</keyword>
<dbReference type="GO" id="GO:0004523">
    <property type="term" value="F:RNA-DNA hybrid ribonuclease activity"/>
    <property type="evidence" value="ECO:0007669"/>
    <property type="project" value="InterPro"/>
</dbReference>
<dbReference type="CDD" id="cd06222">
    <property type="entry name" value="RNase_H_like"/>
    <property type="match status" value="1"/>
</dbReference>
<dbReference type="PANTHER" id="PTHR47723">
    <property type="entry name" value="OS05G0353850 PROTEIN"/>
    <property type="match status" value="1"/>
</dbReference>